<keyword evidence="2" id="KW-1185">Reference proteome</keyword>
<dbReference type="EMBL" id="ML996278">
    <property type="protein sequence ID" value="KAF2728482.1"/>
    <property type="molecule type" value="Genomic_DNA"/>
</dbReference>
<dbReference type="Proteomes" id="UP000799444">
    <property type="component" value="Unassembled WGS sequence"/>
</dbReference>
<reference evidence="1" key="1">
    <citation type="journal article" date="2020" name="Stud. Mycol.">
        <title>101 Dothideomycetes genomes: a test case for predicting lifestyles and emergence of pathogens.</title>
        <authorList>
            <person name="Haridas S."/>
            <person name="Albert R."/>
            <person name="Binder M."/>
            <person name="Bloem J."/>
            <person name="Labutti K."/>
            <person name="Salamov A."/>
            <person name="Andreopoulos B."/>
            <person name="Baker S."/>
            <person name="Barry K."/>
            <person name="Bills G."/>
            <person name="Bluhm B."/>
            <person name="Cannon C."/>
            <person name="Castanera R."/>
            <person name="Culley D."/>
            <person name="Daum C."/>
            <person name="Ezra D."/>
            <person name="Gonzalez J."/>
            <person name="Henrissat B."/>
            <person name="Kuo A."/>
            <person name="Liang C."/>
            <person name="Lipzen A."/>
            <person name="Lutzoni F."/>
            <person name="Magnuson J."/>
            <person name="Mondo S."/>
            <person name="Nolan M."/>
            <person name="Ohm R."/>
            <person name="Pangilinan J."/>
            <person name="Park H.-J."/>
            <person name="Ramirez L."/>
            <person name="Alfaro M."/>
            <person name="Sun H."/>
            <person name="Tritt A."/>
            <person name="Yoshinaga Y."/>
            <person name="Zwiers L.-H."/>
            <person name="Turgeon B."/>
            <person name="Goodwin S."/>
            <person name="Spatafora J."/>
            <person name="Crous P."/>
            <person name="Grigoriev I."/>
        </authorList>
    </citation>
    <scope>NUCLEOTIDE SEQUENCE</scope>
    <source>
        <strain evidence="1">CBS 125425</strain>
    </source>
</reference>
<protein>
    <submittedName>
        <fullName evidence="1">Uncharacterized protein</fullName>
    </submittedName>
</protein>
<proteinExistence type="predicted"/>
<accession>A0A9P4QPF3</accession>
<organism evidence="1 2">
    <name type="scientific">Polyplosphaeria fusca</name>
    <dbReference type="NCBI Taxonomy" id="682080"/>
    <lineage>
        <taxon>Eukaryota</taxon>
        <taxon>Fungi</taxon>
        <taxon>Dikarya</taxon>
        <taxon>Ascomycota</taxon>
        <taxon>Pezizomycotina</taxon>
        <taxon>Dothideomycetes</taxon>
        <taxon>Pleosporomycetidae</taxon>
        <taxon>Pleosporales</taxon>
        <taxon>Tetraplosphaeriaceae</taxon>
        <taxon>Polyplosphaeria</taxon>
    </lineage>
</organism>
<evidence type="ECO:0000313" key="1">
    <source>
        <dbReference type="EMBL" id="KAF2728482.1"/>
    </source>
</evidence>
<comment type="caution">
    <text evidence="1">The sequence shown here is derived from an EMBL/GenBank/DDBJ whole genome shotgun (WGS) entry which is preliminary data.</text>
</comment>
<name>A0A9P4QPF3_9PLEO</name>
<sequence length="229" mass="25589">MKHKETIYRRSGVLSRASCSAVSCRVVSRCWPWSTSWSSPASPAALWLLFRLRRKGKGSVVPAKRRHDPCPLPRPLPLSALVHPQSHLESHSIPRRCNAASPLPFRLPERFGDSPRNSSPLSRRARRCHTRLPRLQRLPHTKLATQSPCRLTAGVDAAYRFWSSWSVQAYFGHAVTGPLVLGYSLAGTAPCPCPCDDMRDDSVWSLRTGARHEHCPSTPSSNERPPSLF</sequence>
<gene>
    <name evidence="1" type="ORF">EJ04DRAFT_96654</name>
</gene>
<dbReference type="AlphaFoldDB" id="A0A9P4QPF3"/>
<evidence type="ECO:0000313" key="2">
    <source>
        <dbReference type="Proteomes" id="UP000799444"/>
    </source>
</evidence>